<organism evidence="1 2">
    <name type="scientific">Cyphomyrmex costatus</name>
    <dbReference type="NCBI Taxonomy" id="456900"/>
    <lineage>
        <taxon>Eukaryota</taxon>
        <taxon>Metazoa</taxon>
        <taxon>Ecdysozoa</taxon>
        <taxon>Arthropoda</taxon>
        <taxon>Hexapoda</taxon>
        <taxon>Insecta</taxon>
        <taxon>Pterygota</taxon>
        <taxon>Neoptera</taxon>
        <taxon>Endopterygota</taxon>
        <taxon>Hymenoptera</taxon>
        <taxon>Apocrita</taxon>
        <taxon>Aculeata</taxon>
        <taxon>Formicoidea</taxon>
        <taxon>Formicidae</taxon>
        <taxon>Myrmicinae</taxon>
        <taxon>Cyphomyrmex</taxon>
    </lineage>
</organism>
<evidence type="ECO:0000313" key="1">
    <source>
        <dbReference type="EMBL" id="KYM95752.1"/>
    </source>
</evidence>
<accession>A0A151I9K3</accession>
<reference evidence="1 2" key="1">
    <citation type="submission" date="2016-03" db="EMBL/GenBank/DDBJ databases">
        <title>Cyphomyrmex costatus WGS genome.</title>
        <authorList>
            <person name="Nygaard S."/>
            <person name="Hu H."/>
            <person name="Boomsma J."/>
            <person name="Zhang G."/>
        </authorList>
    </citation>
    <scope>NUCLEOTIDE SEQUENCE [LARGE SCALE GENOMIC DNA]</scope>
    <source>
        <strain evidence="1">MS0001</strain>
        <tissue evidence="1">Whole body</tissue>
    </source>
</reference>
<proteinExistence type="predicted"/>
<dbReference type="Proteomes" id="UP000078542">
    <property type="component" value="Unassembled WGS sequence"/>
</dbReference>
<dbReference type="EMBL" id="KQ978273">
    <property type="protein sequence ID" value="KYM95752.1"/>
    <property type="molecule type" value="Genomic_DNA"/>
</dbReference>
<protein>
    <submittedName>
        <fullName evidence="1">Uncharacterized protein</fullName>
    </submittedName>
</protein>
<sequence>MGLNLIECLDVSGRQNSLVTGLISRGDNRDRADSDPGTLSLFPSPSFGPSVSTSPRRRCFTQRVCRVCVHSFVFFAWRLESGSISEFNGDSSDSNRKILGAHLSPHLIICSGAHAIRYVATIAAPVLSRMLQDSIMHESLLKLIFRNIDK</sequence>
<name>A0A151I9K3_9HYME</name>
<keyword evidence="2" id="KW-1185">Reference proteome</keyword>
<evidence type="ECO:0000313" key="2">
    <source>
        <dbReference type="Proteomes" id="UP000078542"/>
    </source>
</evidence>
<gene>
    <name evidence="1" type="ORF">ALC62_13570</name>
</gene>
<dbReference type="AlphaFoldDB" id="A0A151I9K3"/>